<evidence type="ECO:0000313" key="2">
    <source>
        <dbReference type="Proteomes" id="UP000596742"/>
    </source>
</evidence>
<dbReference type="AlphaFoldDB" id="A0A8B6GCF0"/>
<organism evidence="1 2">
    <name type="scientific">Mytilus galloprovincialis</name>
    <name type="common">Mediterranean mussel</name>
    <dbReference type="NCBI Taxonomy" id="29158"/>
    <lineage>
        <taxon>Eukaryota</taxon>
        <taxon>Metazoa</taxon>
        <taxon>Spiralia</taxon>
        <taxon>Lophotrochozoa</taxon>
        <taxon>Mollusca</taxon>
        <taxon>Bivalvia</taxon>
        <taxon>Autobranchia</taxon>
        <taxon>Pteriomorphia</taxon>
        <taxon>Mytilida</taxon>
        <taxon>Mytiloidea</taxon>
        <taxon>Mytilidae</taxon>
        <taxon>Mytilinae</taxon>
        <taxon>Mytilus</taxon>
    </lineage>
</organism>
<dbReference type="EMBL" id="UYJE01008223">
    <property type="protein sequence ID" value="VDI62131.1"/>
    <property type="molecule type" value="Genomic_DNA"/>
</dbReference>
<protein>
    <submittedName>
        <fullName evidence="1">Uncharacterized protein</fullName>
    </submittedName>
</protein>
<accession>A0A8B6GCF0</accession>
<keyword evidence="2" id="KW-1185">Reference proteome</keyword>
<proteinExistence type="predicted"/>
<name>A0A8B6GCF0_MYTGA</name>
<comment type="caution">
    <text evidence="1">The sequence shown here is derived from an EMBL/GenBank/DDBJ whole genome shotgun (WGS) entry which is preliminary data.</text>
</comment>
<evidence type="ECO:0000313" key="1">
    <source>
        <dbReference type="EMBL" id="VDI62131.1"/>
    </source>
</evidence>
<dbReference type="Proteomes" id="UP000596742">
    <property type="component" value="Unassembled WGS sequence"/>
</dbReference>
<dbReference type="OrthoDB" id="8963224at2759"/>
<sequence>NSYCSHPLDSVNHSGYVTSINCSKGLYQTRHKVSCAQNNSQQGNIGELQQSEHFYDKVDYDEMTCAVQNSSNITESSYHYPDTRNIETMLLNLDNPPIGASQEIDRNNQASVSEHTYDYSYVSNVYQPLTENWETYSETRTYAQCPPCQTVRGYYNNAD</sequence>
<gene>
    <name evidence="1" type="ORF">MGAL_10B018541</name>
</gene>
<feature type="non-terminal residue" evidence="1">
    <location>
        <position position="1"/>
    </location>
</feature>
<reference evidence="1" key="1">
    <citation type="submission" date="2018-11" db="EMBL/GenBank/DDBJ databases">
        <authorList>
            <person name="Alioto T."/>
            <person name="Alioto T."/>
        </authorList>
    </citation>
    <scope>NUCLEOTIDE SEQUENCE</scope>
</reference>